<dbReference type="Pfam" id="PF03212">
    <property type="entry name" value="Pertactin"/>
    <property type="match status" value="1"/>
</dbReference>
<evidence type="ECO:0000259" key="3">
    <source>
        <dbReference type="PROSITE" id="PS51208"/>
    </source>
</evidence>
<dbReference type="SUPFAM" id="SSF51126">
    <property type="entry name" value="Pectin lyase-like"/>
    <property type="match status" value="1"/>
</dbReference>
<feature type="domain" description="Autotransporter" evidence="3">
    <location>
        <begin position="511"/>
        <end position="779"/>
    </location>
</feature>
<dbReference type="CDD" id="cd01343">
    <property type="entry name" value="PL1_Passenger_AT"/>
    <property type="match status" value="1"/>
</dbReference>
<evidence type="ECO:0000256" key="2">
    <source>
        <dbReference type="SAM" id="SignalP"/>
    </source>
</evidence>
<proteinExistence type="predicted"/>
<dbReference type="PANTHER" id="PTHR35037:SF7">
    <property type="entry name" value="AUTOTRANSPORTER"/>
    <property type="match status" value="1"/>
</dbReference>
<dbReference type="InterPro" id="IPR006315">
    <property type="entry name" value="OM_autotransptr_brl_dom"/>
</dbReference>
<dbReference type="Proteomes" id="UP000035085">
    <property type="component" value="Chromosome"/>
</dbReference>
<keyword evidence="5" id="KW-1185">Reference proteome</keyword>
<gene>
    <name evidence="4" type="ORF">UC34_17605</name>
</gene>
<feature type="signal peptide" evidence="2">
    <location>
        <begin position="1"/>
        <end position="35"/>
    </location>
</feature>
<reference evidence="5" key="1">
    <citation type="submission" date="2015-02" db="EMBL/GenBank/DDBJ databases">
        <title>Complete Genome Sequencing of Pandoraea vervacti NS15 sp. nov.</title>
        <authorList>
            <person name="Chan K.-G."/>
        </authorList>
    </citation>
    <scope>NUCLEOTIDE SEQUENCE [LARGE SCALE GENOMIC DNA]</scope>
    <source>
        <strain evidence="5">NS15</strain>
    </source>
</reference>
<dbReference type="InterPro" id="IPR011050">
    <property type="entry name" value="Pectin_lyase_fold/virulence"/>
</dbReference>
<dbReference type="RefSeq" id="WP_052811114.1">
    <property type="nucleotide sequence ID" value="NZ_CP010897.2"/>
</dbReference>
<dbReference type="EMBL" id="CP010897">
    <property type="protein sequence ID" value="APD11360.1"/>
    <property type="molecule type" value="Genomic_DNA"/>
</dbReference>
<dbReference type="PROSITE" id="PS51208">
    <property type="entry name" value="AUTOTRANSPORTER"/>
    <property type="match status" value="1"/>
</dbReference>
<accession>A0ABN4U7I7</accession>
<dbReference type="SMART" id="SM00869">
    <property type="entry name" value="Autotransporter"/>
    <property type="match status" value="1"/>
</dbReference>
<dbReference type="InterPro" id="IPR004899">
    <property type="entry name" value="Pertactin_central"/>
</dbReference>
<dbReference type="Pfam" id="PF03797">
    <property type="entry name" value="Autotransporter"/>
    <property type="match status" value="1"/>
</dbReference>
<organism evidence="4 5">
    <name type="scientific">Pandoraea vervacti</name>
    <dbReference type="NCBI Taxonomy" id="656178"/>
    <lineage>
        <taxon>Bacteria</taxon>
        <taxon>Pseudomonadati</taxon>
        <taxon>Pseudomonadota</taxon>
        <taxon>Betaproteobacteria</taxon>
        <taxon>Burkholderiales</taxon>
        <taxon>Burkholderiaceae</taxon>
        <taxon>Pandoraea</taxon>
    </lineage>
</organism>
<dbReference type="InterPro" id="IPR012332">
    <property type="entry name" value="Autotransporter_pectin_lyase_C"/>
</dbReference>
<dbReference type="NCBIfam" id="TIGR01414">
    <property type="entry name" value="autotrans_barl"/>
    <property type="match status" value="1"/>
</dbReference>
<evidence type="ECO:0000256" key="1">
    <source>
        <dbReference type="ARBA" id="ARBA00022729"/>
    </source>
</evidence>
<name>A0ABN4U7I7_9BURK</name>
<dbReference type="Gene3D" id="2.40.128.130">
    <property type="entry name" value="Autotransporter beta-domain"/>
    <property type="match status" value="1"/>
</dbReference>
<dbReference type="InterPro" id="IPR003991">
    <property type="entry name" value="Pertactin_virulence_factor"/>
</dbReference>
<dbReference type="Gene3D" id="2.160.20.20">
    <property type="match status" value="1"/>
</dbReference>
<feature type="chain" id="PRO_5045042661" description="Autotransporter domain-containing protein" evidence="2">
    <location>
        <begin position="36"/>
        <end position="779"/>
    </location>
</feature>
<dbReference type="InterPro" id="IPR051551">
    <property type="entry name" value="Autotransporter_adhesion"/>
</dbReference>
<dbReference type="InterPro" id="IPR036709">
    <property type="entry name" value="Autotransporte_beta_dom_sf"/>
</dbReference>
<sequence length="779" mass="82146">MRTTSKGMTPALHSVRAISLAVAVALGGFAATAGARDLDNEHVVLEGDYGDEGWYLRNGSTLTIKPGATGNPKYIHLGRASNSVADIDGLRMVGKTLGGTTPDTQGLFYLGVSSQASLRNAYIESLDYFAMMVGGQSGVEIPGDGPILHMENSTVKGIGRAMLIREEAMVTVEGSTIIGQHDGNDNNHRTNNGIQLQSATLNASNSTIAGGNHGIAMITEGLTDGSGVEIAHSRLNLSNTRVEGERGAAIQIDDLEQSAPLIASLVIANGSELHGGNGKLIEAGYGSVADAPITVDVEVNNSQLTGDFDFHDRVDNDVTITNYGSLTGRLIGTDKLTLSDNGAWNLVEDSSIADLTMKGGIVNIHGTAAEGAWHTFNVDKLSGEGTFAMQANLDTGEADKLNVNDAQASGTYELRVSSSGKEGLVDTQLLVDQAGGDATFSLVGDKVDAGVYTYELKSSGESGGEQSWYLERTDELSSGSDTVLGIHNALPTAWLGEHSVLRSRLGEVRLGEGDAGGAWARTFGSKFNAKPALGKGYSQDQWGVIMGSDAVVLRGEHGHWLVGGMVGTSNSRLHFNSGSNGNIESHTAGAYATWLGKNGYYFDGVLKYNRFASELDVRMADGVRSKANFVTHGVGLSAELGRTIALQNQWFVEPFAQVAGMWAGGTDFVLDNGMHAKSDRTLSVLGTVGVNIGKTLETSKGTFQPYMKLAVTHEFANGNSVTANGISLRNDISGTRFEAGAGLAAQMTKQLQAYADASYSIGKRLDKPWGVNVGVRYRF</sequence>
<protein>
    <recommendedName>
        <fullName evidence="3">Autotransporter domain-containing protein</fullName>
    </recommendedName>
</protein>
<evidence type="ECO:0000313" key="5">
    <source>
        <dbReference type="Proteomes" id="UP000035085"/>
    </source>
</evidence>
<dbReference type="PRINTS" id="PR01484">
    <property type="entry name" value="PRTACTNFAMLY"/>
</dbReference>
<dbReference type="PANTHER" id="PTHR35037">
    <property type="entry name" value="C-TERMINAL REGION OF AIDA-LIKE PROTEIN"/>
    <property type="match status" value="1"/>
</dbReference>
<evidence type="ECO:0000313" key="4">
    <source>
        <dbReference type="EMBL" id="APD11360.1"/>
    </source>
</evidence>
<dbReference type="InterPro" id="IPR005546">
    <property type="entry name" value="Autotransporte_beta"/>
</dbReference>
<dbReference type="SUPFAM" id="SSF103515">
    <property type="entry name" value="Autotransporter"/>
    <property type="match status" value="1"/>
</dbReference>
<keyword evidence="1 2" id="KW-0732">Signal</keyword>